<protein>
    <submittedName>
        <fullName evidence="1">Putative sporulation protein YtxC</fullName>
    </submittedName>
</protein>
<dbReference type="RefSeq" id="WP_072874275.1">
    <property type="nucleotide sequence ID" value="NZ_FRAF01000014.1"/>
</dbReference>
<evidence type="ECO:0000313" key="2">
    <source>
        <dbReference type="Proteomes" id="UP000184016"/>
    </source>
</evidence>
<name>A0A1M6SJQ7_9BACL</name>
<accession>A0A1M6SJQ7</accession>
<evidence type="ECO:0000313" key="1">
    <source>
        <dbReference type="EMBL" id="SHK44829.1"/>
    </source>
</evidence>
<dbReference type="EMBL" id="FRAF01000014">
    <property type="protein sequence ID" value="SHK44829.1"/>
    <property type="molecule type" value="Genomic_DNA"/>
</dbReference>
<organism evidence="1 2">
    <name type="scientific">Alicyclobacillus tolerans</name>
    <dbReference type="NCBI Taxonomy" id="90970"/>
    <lineage>
        <taxon>Bacteria</taxon>
        <taxon>Bacillati</taxon>
        <taxon>Bacillota</taxon>
        <taxon>Bacilli</taxon>
        <taxon>Bacillales</taxon>
        <taxon>Alicyclobacillaceae</taxon>
        <taxon>Alicyclobacillus</taxon>
    </lineage>
</organism>
<proteinExistence type="predicted"/>
<keyword evidence="2" id="KW-1185">Reference proteome</keyword>
<dbReference type="Proteomes" id="UP000184016">
    <property type="component" value="Unassembled WGS sequence"/>
</dbReference>
<dbReference type="InterPro" id="IPR014199">
    <property type="entry name" value="Spore_YtxC"/>
</dbReference>
<dbReference type="AlphaFoldDB" id="A0A1M6SJQ7"/>
<sequence>MYSVELQTRAAFTELYHFLSGKGLRLSVVSRGEPSQDTLRLFFTHPDEIAVLLSTFLCEIWKPLYLRHLLTIKAPCLEADELEYISLLVLHEVRRNEIQTQHETLNIQEAIMQSIHYAQEASVPIMLDMIARFRFQQNLQLVEWEIDHQLQQFFSDREYAESVEILRLILDEQPQHLETFDVYITNHHIWICNQTGELVRDREMTQALMRASASEEIHPEDFAMSLLITKSPQWIKIHNLAHNQQYPTFAETLKRVFRERAIFCGGCSTCQLLHQQQIVFFRTPGDMET</sequence>
<dbReference type="Pfam" id="PF08812">
    <property type="entry name" value="YtxC"/>
    <property type="match status" value="1"/>
</dbReference>
<reference evidence="2" key="1">
    <citation type="submission" date="2016-11" db="EMBL/GenBank/DDBJ databases">
        <authorList>
            <person name="Varghese N."/>
            <person name="Submissions S."/>
        </authorList>
    </citation>
    <scope>NUCLEOTIDE SEQUENCE [LARGE SCALE GENOMIC DNA]</scope>
    <source>
        <strain evidence="2">USBA-503</strain>
    </source>
</reference>
<gene>
    <name evidence="1" type="ORF">SAMN05443507_1142</name>
</gene>
<dbReference type="STRING" id="1830138.SAMN05443507_1142"/>